<proteinExistence type="predicted"/>
<dbReference type="KEGG" id="sva:SVA_3076"/>
<evidence type="ECO:0000313" key="2">
    <source>
        <dbReference type="Proteomes" id="UP000218899"/>
    </source>
</evidence>
<keyword evidence="2" id="KW-1185">Reference proteome</keyword>
<dbReference type="OrthoDB" id="3788717at2"/>
<organism evidence="1 2">
    <name type="scientific">Sulfurifustis variabilis</name>
    <dbReference type="NCBI Taxonomy" id="1675686"/>
    <lineage>
        <taxon>Bacteria</taxon>
        <taxon>Pseudomonadati</taxon>
        <taxon>Pseudomonadota</taxon>
        <taxon>Gammaproteobacteria</taxon>
        <taxon>Acidiferrobacterales</taxon>
        <taxon>Acidiferrobacteraceae</taxon>
        <taxon>Sulfurifustis</taxon>
    </lineage>
</organism>
<accession>A0A1B4VBE6</accession>
<dbReference type="RefSeq" id="WP_096462009.1">
    <property type="nucleotide sequence ID" value="NZ_AP014936.1"/>
</dbReference>
<evidence type="ECO:0000313" key="1">
    <source>
        <dbReference type="EMBL" id="BAU49624.1"/>
    </source>
</evidence>
<gene>
    <name evidence="1" type="ORF">SVA_3076</name>
</gene>
<dbReference type="Pfam" id="PF20137">
    <property type="entry name" value="BubE"/>
    <property type="match status" value="1"/>
</dbReference>
<dbReference type="AlphaFoldDB" id="A0A1B4VBE6"/>
<dbReference type="InterPro" id="IPR045384">
    <property type="entry name" value="DUF6527"/>
</dbReference>
<protein>
    <submittedName>
        <fullName evidence="1">Uncharacterized protein</fullName>
    </submittedName>
</protein>
<sequence length="133" mass="15410">MKIGLQRVHYMPKELKPGVLYVAEEFGAVAHLCACGCGSKVRTPLGPTEWSLEETDAGPTLYPSIGNWQQACQSHYWIYRGEIRWADKWTPEQIAAGRRAEEERRRAYYDALYRQRAGVLKRFLQWVSSLFEK</sequence>
<dbReference type="Proteomes" id="UP000218899">
    <property type="component" value="Chromosome"/>
</dbReference>
<reference evidence="1 2" key="1">
    <citation type="submission" date="2015-08" db="EMBL/GenBank/DDBJ databases">
        <title>Complete genome sequence of Sulfurifustis variabilis.</title>
        <authorList>
            <person name="Miura A."/>
            <person name="Kojima H."/>
            <person name="Fukui M."/>
        </authorList>
    </citation>
    <scope>NUCLEOTIDE SEQUENCE [LARGE SCALE GENOMIC DNA]</scope>
    <source>
        <strain evidence="2">skN76</strain>
    </source>
</reference>
<dbReference type="EMBL" id="AP014936">
    <property type="protein sequence ID" value="BAU49624.1"/>
    <property type="molecule type" value="Genomic_DNA"/>
</dbReference>
<name>A0A1B4VBE6_9GAMM</name>